<feature type="compositionally biased region" description="Polar residues" evidence="1">
    <location>
        <begin position="34"/>
        <end position="44"/>
    </location>
</feature>
<evidence type="ECO:0000313" key="2">
    <source>
        <dbReference type="EMBL" id="CAB4938445.1"/>
    </source>
</evidence>
<name>A0A6J7J5B3_9ZZZZ</name>
<dbReference type="EMBL" id="CAFBLX010000590">
    <property type="protein sequence ID" value="CAB4938445.1"/>
    <property type="molecule type" value="Genomic_DNA"/>
</dbReference>
<evidence type="ECO:0000256" key="1">
    <source>
        <dbReference type="SAM" id="MobiDB-lite"/>
    </source>
</evidence>
<organism evidence="2">
    <name type="scientific">freshwater metagenome</name>
    <dbReference type="NCBI Taxonomy" id="449393"/>
    <lineage>
        <taxon>unclassified sequences</taxon>
        <taxon>metagenomes</taxon>
        <taxon>ecological metagenomes</taxon>
    </lineage>
</organism>
<sequence>MRIPAAEPMTQSNLVMFTISMMVRTPRPSSPTSQPVAPSYSSSPEALDLLPSLSFRRCSIIRLRVPSGSTRGNMKHESPPGAWANVRNMSDIGAEVNHLWPTIE</sequence>
<accession>A0A6J7J5B3</accession>
<gene>
    <name evidence="2" type="ORF">UFOPK3472_04517</name>
</gene>
<reference evidence="2" key="1">
    <citation type="submission" date="2020-05" db="EMBL/GenBank/DDBJ databases">
        <authorList>
            <person name="Chiriac C."/>
            <person name="Salcher M."/>
            <person name="Ghai R."/>
            <person name="Kavagutti S V."/>
        </authorList>
    </citation>
    <scope>NUCLEOTIDE SEQUENCE</scope>
</reference>
<protein>
    <submittedName>
        <fullName evidence="2">Unannotated protein</fullName>
    </submittedName>
</protein>
<feature type="compositionally biased region" description="Low complexity" evidence="1">
    <location>
        <begin position="24"/>
        <end position="33"/>
    </location>
</feature>
<feature type="region of interest" description="Disordered" evidence="1">
    <location>
        <begin position="24"/>
        <end position="44"/>
    </location>
</feature>
<dbReference type="AlphaFoldDB" id="A0A6J7J5B3"/>
<proteinExistence type="predicted"/>